<dbReference type="STRING" id="1334629.MFUL124B02_38670"/>
<dbReference type="PANTHER" id="PTHR36566:SF1">
    <property type="entry name" value="PYRIDINIUM-3,5-BISTHIOCARBOXYLIC ACID MONONUCLEOTIDE NICKEL INSERTION PROTEIN"/>
    <property type="match status" value="1"/>
</dbReference>
<dbReference type="NCBIfam" id="TIGR00299">
    <property type="entry name" value="nickel pincer cofactor biosynthesis protein LarC"/>
    <property type="match status" value="1"/>
</dbReference>
<dbReference type="PANTHER" id="PTHR36566">
    <property type="entry name" value="NICKEL INSERTION PROTEIN-RELATED"/>
    <property type="match status" value="1"/>
</dbReference>
<accession>A0A511SYD2</accession>
<comment type="caution">
    <text evidence="3">The sequence shown here is derived from an EMBL/GenBank/DDBJ whole genome shotgun (WGS) entry which is preliminary data.</text>
</comment>
<dbReference type="OrthoDB" id="9765625at2"/>
<dbReference type="Pfam" id="PF01969">
    <property type="entry name" value="Ni_insertion"/>
    <property type="match status" value="1"/>
</dbReference>
<dbReference type="Gene3D" id="3.10.20.300">
    <property type="entry name" value="mk0293 like domain"/>
    <property type="match status" value="1"/>
</dbReference>
<evidence type="ECO:0000256" key="2">
    <source>
        <dbReference type="HAMAP-Rule" id="MF_01074"/>
    </source>
</evidence>
<proteinExistence type="inferred from homology"/>
<dbReference type="InterPro" id="IPR002822">
    <property type="entry name" value="Ni_insertion"/>
</dbReference>
<comment type="similarity">
    <text evidence="2">Belongs to the LarC family.</text>
</comment>
<dbReference type="GO" id="GO:0016151">
    <property type="term" value="F:nickel cation binding"/>
    <property type="evidence" value="ECO:0007669"/>
    <property type="project" value="UniProtKB-UniRule"/>
</dbReference>
<name>A0A511SYD2_MYXFU</name>
<gene>
    <name evidence="3" type="ORF">MFU01_19610</name>
</gene>
<dbReference type="HAMAP" id="MF_01074">
    <property type="entry name" value="LarC"/>
    <property type="match status" value="1"/>
</dbReference>
<dbReference type="GO" id="GO:0016829">
    <property type="term" value="F:lyase activity"/>
    <property type="evidence" value="ECO:0007669"/>
    <property type="project" value="UniProtKB-UniRule"/>
</dbReference>
<evidence type="ECO:0000313" key="3">
    <source>
        <dbReference type="EMBL" id="GEN06924.1"/>
    </source>
</evidence>
<keyword evidence="2" id="KW-0456">Lyase</keyword>
<dbReference type="AlphaFoldDB" id="A0A511SYD2"/>
<sequence>MSGMRRILYLEPVGGIAGDMFLAAGIDLGLEPAAIEAALRGLSVPGWKLAVSRAVRHAISGTHLDVVLDAREAHPHRAYADIRRLIESASTLPSRAKERALAVFRAIGEAEAKVHGVSIDDIHFHEVGAVDSIVDICGAAVVLELLGDPEVHAAPPPLGSGSIRVAHGMMPIPVPATLELLRDVPVRFEGVGELTTPTGAALLKVLAKIGHPPDFIVEKVGYGVGTKDFRDRPNVLRASLGRLEDSRTEGLWVVEANLDDATPQLVGHLVERLLAVGALDAWVAPVVMKKSRPGHLLSALVEGGLRDTTVDLLLRESTSLGVRYHRVERQALARDWVEVETPWGPVRVKRGLRDGAVLNAHPEFEDCRRVAEAAGVPVKQVVAAALVALGLPS</sequence>
<dbReference type="Proteomes" id="UP000321514">
    <property type="component" value="Unassembled WGS sequence"/>
</dbReference>
<protein>
    <recommendedName>
        <fullName evidence="2">Putative nickel insertion protein</fullName>
    </recommendedName>
</protein>
<organism evidence="3 4">
    <name type="scientific">Myxococcus fulvus</name>
    <dbReference type="NCBI Taxonomy" id="33"/>
    <lineage>
        <taxon>Bacteria</taxon>
        <taxon>Pseudomonadati</taxon>
        <taxon>Myxococcota</taxon>
        <taxon>Myxococcia</taxon>
        <taxon>Myxococcales</taxon>
        <taxon>Cystobacterineae</taxon>
        <taxon>Myxococcaceae</taxon>
        <taxon>Myxococcus</taxon>
    </lineage>
</organism>
<dbReference type="EMBL" id="BJXR01000019">
    <property type="protein sequence ID" value="GEN06924.1"/>
    <property type="molecule type" value="Genomic_DNA"/>
</dbReference>
<keyword evidence="1 2" id="KW-0533">Nickel</keyword>
<reference evidence="3 4" key="1">
    <citation type="submission" date="2019-07" db="EMBL/GenBank/DDBJ databases">
        <title>Whole genome shotgun sequence of Myxococcus fulvus NBRC 100333.</title>
        <authorList>
            <person name="Hosoyama A."/>
            <person name="Uohara A."/>
            <person name="Ohji S."/>
            <person name="Ichikawa N."/>
        </authorList>
    </citation>
    <scope>NUCLEOTIDE SEQUENCE [LARGE SCALE GENOMIC DNA]</scope>
    <source>
        <strain evidence="3 4">NBRC 100333</strain>
    </source>
</reference>
<evidence type="ECO:0000256" key="1">
    <source>
        <dbReference type="ARBA" id="ARBA00022596"/>
    </source>
</evidence>
<evidence type="ECO:0000313" key="4">
    <source>
        <dbReference type="Proteomes" id="UP000321514"/>
    </source>
</evidence>
<dbReference type="Gene3D" id="3.30.70.1380">
    <property type="entry name" value="Transcriptional regulatory protein pf0864 domain like"/>
    <property type="match status" value="1"/>
</dbReference>